<sequence length="209" mass="23133">MSNDSKKGGNNAAVASKDGSHFQVLQEVNMEDRVDSFQTEGMVTDNLVGVLHDVVPLIEGSPTEVHTHKVARIADNHKTISIVENSGKDRRAARSRASTSNSGKNRVLKENSMKTFKVRKGYTTHDANRVVLAEWIQFASNRIDIMASTMQRKSKQDDLGIEVDDAGGSLSLLEENDPIEVVGDAMIWLFEMGMVHHLLNGFLLDCLFH</sequence>
<dbReference type="EMBL" id="JBBPBN010000048">
    <property type="protein sequence ID" value="KAK8993844.1"/>
    <property type="molecule type" value="Genomic_DNA"/>
</dbReference>
<gene>
    <name evidence="2" type="ORF">V6N11_008059</name>
</gene>
<organism evidence="2 3">
    <name type="scientific">Hibiscus sabdariffa</name>
    <name type="common">roselle</name>
    <dbReference type="NCBI Taxonomy" id="183260"/>
    <lineage>
        <taxon>Eukaryota</taxon>
        <taxon>Viridiplantae</taxon>
        <taxon>Streptophyta</taxon>
        <taxon>Embryophyta</taxon>
        <taxon>Tracheophyta</taxon>
        <taxon>Spermatophyta</taxon>
        <taxon>Magnoliopsida</taxon>
        <taxon>eudicotyledons</taxon>
        <taxon>Gunneridae</taxon>
        <taxon>Pentapetalae</taxon>
        <taxon>rosids</taxon>
        <taxon>malvids</taxon>
        <taxon>Malvales</taxon>
        <taxon>Malvaceae</taxon>
        <taxon>Malvoideae</taxon>
        <taxon>Hibiscus</taxon>
    </lineage>
</organism>
<keyword evidence="3" id="KW-1185">Reference proteome</keyword>
<protein>
    <submittedName>
        <fullName evidence="2">Uncharacterized protein</fullName>
    </submittedName>
</protein>
<dbReference type="Proteomes" id="UP001396334">
    <property type="component" value="Unassembled WGS sequence"/>
</dbReference>
<proteinExistence type="predicted"/>
<evidence type="ECO:0000313" key="2">
    <source>
        <dbReference type="EMBL" id="KAK8993844.1"/>
    </source>
</evidence>
<accession>A0ABR2PZZ1</accession>
<feature type="region of interest" description="Disordered" evidence="1">
    <location>
        <begin position="85"/>
        <end position="104"/>
    </location>
</feature>
<name>A0ABR2PZZ1_9ROSI</name>
<comment type="caution">
    <text evidence="2">The sequence shown here is derived from an EMBL/GenBank/DDBJ whole genome shotgun (WGS) entry which is preliminary data.</text>
</comment>
<evidence type="ECO:0000313" key="3">
    <source>
        <dbReference type="Proteomes" id="UP001396334"/>
    </source>
</evidence>
<evidence type="ECO:0000256" key="1">
    <source>
        <dbReference type="SAM" id="MobiDB-lite"/>
    </source>
</evidence>
<reference evidence="2 3" key="1">
    <citation type="journal article" date="2024" name="G3 (Bethesda)">
        <title>Genome assembly of Hibiscus sabdariffa L. provides insights into metabolisms of medicinal natural products.</title>
        <authorList>
            <person name="Kim T."/>
        </authorList>
    </citation>
    <scope>NUCLEOTIDE SEQUENCE [LARGE SCALE GENOMIC DNA]</scope>
    <source>
        <strain evidence="2">TK-2024</strain>
        <tissue evidence="2">Old leaves</tissue>
    </source>
</reference>